<name>A0ACB8F8Z0_9SAUR</name>
<evidence type="ECO:0000313" key="1">
    <source>
        <dbReference type="EMBL" id="KAH8001897.1"/>
    </source>
</evidence>
<protein>
    <submittedName>
        <fullName evidence="1">Uncharacterized protein</fullName>
    </submittedName>
</protein>
<sequence>MKNIRSMRGCRVVSLARKGGQWKNADHEKEIWNVPTVEMGTLSDKNNALTTWCLDSDAVSLNACWTTRKQEKCNGNGNGPNVYELWRRIGAIDSAETTGVVCISVIGNKCLNDERQRPLESKMLQSQSILPTWELRGYTSDCCEELSGDGLPQ</sequence>
<comment type="caution">
    <text evidence="1">The sequence shown here is derived from an EMBL/GenBank/DDBJ whole genome shotgun (WGS) entry which is preliminary data.</text>
</comment>
<reference evidence="1" key="1">
    <citation type="submission" date="2021-08" db="EMBL/GenBank/DDBJ databases">
        <title>The first chromosome-level gecko genome reveals the dynamic sex chromosomes of Neotropical dwarf geckos (Sphaerodactylidae: Sphaerodactylus).</title>
        <authorList>
            <person name="Pinto B.J."/>
            <person name="Keating S.E."/>
            <person name="Gamble T."/>
        </authorList>
    </citation>
    <scope>NUCLEOTIDE SEQUENCE</scope>
    <source>
        <strain evidence="1">TG3544</strain>
    </source>
</reference>
<dbReference type="EMBL" id="CM037621">
    <property type="protein sequence ID" value="KAH8001897.1"/>
    <property type="molecule type" value="Genomic_DNA"/>
</dbReference>
<keyword evidence="2" id="KW-1185">Reference proteome</keyword>
<evidence type="ECO:0000313" key="2">
    <source>
        <dbReference type="Proteomes" id="UP000827872"/>
    </source>
</evidence>
<gene>
    <name evidence="1" type="ORF">K3G42_018095</name>
</gene>
<dbReference type="Proteomes" id="UP000827872">
    <property type="component" value="Linkage Group LG08"/>
</dbReference>
<proteinExistence type="predicted"/>
<organism evidence="1 2">
    <name type="scientific">Sphaerodactylus townsendi</name>
    <dbReference type="NCBI Taxonomy" id="933632"/>
    <lineage>
        <taxon>Eukaryota</taxon>
        <taxon>Metazoa</taxon>
        <taxon>Chordata</taxon>
        <taxon>Craniata</taxon>
        <taxon>Vertebrata</taxon>
        <taxon>Euteleostomi</taxon>
        <taxon>Lepidosauria</taxon>
        <taxon>Squamata</taxon>
        <taxon>Bifurcata</taxon>
        <taxon>Gekkota</taxon>
        <taxon>Sphaerodactylidae</taxon>
        <taxon>Sphaerodactylus</taxon>
    </lineage>
</organism>
<accession>A0ACB8F8Z0</accession>